<evidence type="ECO:0000256" key="1">
    <source>
        <dbReference type="ARBA" id="ARBA00022679"/>
    </source>
</evidence>
<evidence type="ECO:0000313" key="3">
    <source>
        <dbReference type="EMBL" id="SKC88072.1"/>
    </source>
</evidence>
<gene>
    <name evidence="3" type="ORF">SAMN02194393_04817</name>
</gene>
<evidence type="ECO:0000313" key="4">
    <source>
        <dbReference type="Proteomes" id="UP000190285"/>
    </source>
</evidence>
<dbReference type="RefSeq" id="WP_079495351.1">
    <property type="nucleotide sequence ID" value="NZ_FUZT01000016.1"/>
</dbReference>
<organism evidence="3 4">
    <name type="scientific">Maledivibacter halophilus</name>
    <dbReference type="NCBI Taxonomy" id="36842"/>
    <lineage>
        <taxon>Bacteria</taxon>
        <taxon>Bacillati</taxon>
        <taxon>Bacillota</taxon>
        <taxon>Clostridia</taxon>
        <taxon>Peptostreptococcales</taxon>
        <taxon>Caminicellaceae</taxon>
        <taxon>Maledivibacter</taxon>
    </lineage>
</organism>
<sequence length="106" mass="12046">MFKRKKSKEKKDKKRIMLVCGSGMVSSTLVYPMVEEILKEGGFRYEIIKGGFNDIKKYANINMILTTVSPLPKNVVEMGIPVVVVTSLFKGDKESVRDNIYEVLKK</sequence>
<dbReference type="OrthoDB" id="3035122at2"/>
<dbReference type="EMBL" id="FUZT01000016">
    <property type="protein sequence ID" value="SKC88072.1"/>
    <property type="molecule type" value="Genomic_DNA"/>
</dbReference>
<proteinExistence type="predicted"/>
<evidence type="ECO:0000259" key="2">
    <source>
        <dbReference type="Pfam" id="PF02302"/>
    </source>
</evidence>
<dbReference type="InterPro" id="IPR003501">
    <property type="entry name" value="PTS_EIIB_2/3"/>
</dbReference>
<accession>A0A1T5MIN9</accession>
<keyword evidence="1 3" id="KW-0808">Transferase</keyword>
<feature type="domain" description="Phosphotransferase system EIIB component type 2/3" evidence="2">
    <location>
        <begin position="15"/>
        <end position="85"/>
    </location>
</feature>
<dbReference type="Proteomes" id="UP000190285">
    <property type="component" value="Unassembled WGS sequence"/>
</dbReference>
<dbReference type="Pfam" id="PF02302">
    <property type="entry name" value="PTS_IIB"/>
    <property type="match status" value="1"/>
</dbReference>
<keyword evidence="4" id="KW-1185">Reference proteome</keyword>
<reference evidence="3 4" key="1">
    <citation type="submission" date="2017-02" db="EMBL/GenBank/DDBJ databases">
        <authorList>
            <person name="Peterson S.W."/>
        </authorList>
    </citation>
    <scope>NUCLEOTIDE SEQUENCE [LARGE SCALE GENOMIC DNA]</scope>
    <source>
        <strain evidence="3 4">M1</strain>
    </source>
</reference>
<name>A0A1T5MIN9_9FIRM</name>
<protein>
    <submittedName>
        <fullName evidence="3">Phosphotransferase system, galactitol-specific IIB component</fullName>
    </submittedName>
</protein>
<dbReference type="GO" id="GO:0009401">
    <property type="term" value="P:phosphoenolpyruvate-dependent sugar phosphotransferase system"/>
    <property type="evidence" value="ECO:0007669"/>
    <property type="project" value="InterPro"/>
</dbReference>
<dbReference type="Gene3D" id="3.40.50.2300">
    <property type="match status" value="1"/>
</dbReference>
<dbReference type="AlphaFoldDB" id="A0A1T5MIN9"/>
<dbReference type="SUPFAM" id="SSF52794">
    <property type="entry name" value="PTS system IIB component-like"/>
    <property type="match status" value="1"/>
</dbReference>
<dbReference type="STRING" id="36842.SAMN02194393_04817"/>
<dbReference type="GO" id="GO:0008982">
    <property type="term" value="F:protein-N(PI)-phosphohistidine-sugar phosphotransferase activity"/>
    <property type="evidence" value="ECO:0007669"/>
    <property type="project" value="InterPro"/>
</dbReference>
<dbReference type="InterPro" id="IPR036095">
    <property type="entry name" value="PTS_EIIB-like_sf"/>
</dbReference>